<comment type="caution">
    <text evidence="1">The sequence shown here is derived from an EMBL/GenBank/DDBJ whole genome shotgun (WGS) entry which is preliminary data.</text>
</comment>
<reference evidence="1" key="1">
    <citation type="submission" date="2023-04" db="EMBL/GenBank/DDBJ databases">
        <title>Ambrosiozyma monospora NBRC 10751.</title>
        <authorList>
            <person name="Ichikawa N."/>
            <person name="Sato H."/>
            <person name="Tonouchi N."/>
        </authorList>
    </citation>
    <scope>NUCLEOTIDE SEQUENCE</scope>
    <source>
        <strain evidence="1">NBRC 10751</strain>
    </source>
</reference>
<dbReference type="Proteomes" id="UP001165064">
    <property type="component" value="Unassembled WGS sequence"/>
</dbReference>
<proteinExistence type="predicted"/>
<keyword evidence="2" id="KW-1185">Reference proteome</keyword>
<accession>A0ACB5TBI9</accession>
<gene>
    <name evidence="1" type="ORF">Amon02_000718400</name>
</gene>
<sequence>MQFKSLFSLLALYSASLVRADDDETVVTVAAGSSSAAAASGSAASTDSPSIVGTWSSKSNTVFTGPQFYDPVDELLIEPALPGISYSFTEDGFWEMALYQVTPDPRNHSCATAVLIFQHGTYTMDDDSGKLTMDPFEVDGRQLLSDPCNDDGVSMYSRYSQQMIFKTYAVSVDGYHDLLKCCQLSP</sequence>
<dbReference type="EMBL" id="BSXS01005914">
    <property type="protein sequence ID" value="GME84893.1"/>
    <property type="molecule type" value="Genomic_DNA"/>
</dbReference>
<protein>
    <submittedName>
        <fullName evidence="1">Unnamed protein product</fullName>
    </submittedName>
</protein>
<name>A0ACB5TBI9_AMBMO</name>
<evidence type="ECO:0000313" key="1">
    <source>
        <dbReference type="EMBL" id="GME84893.1"/>
    </source>
</evidence>
<evidence type="ECO:0000313" key="2">
    <source>
        <dbReference type="Proteomes" id="UP001165064"/>
    </source>
</evidence>
<organism evidence="1 2">
    <name type="scientific">Ambrosiozyma monospora</name>
    <name type="common">Yeast</name>
    <name type="synonym">Endomycopsis monosporus</name>
    <dbReference type="NCBI Taxonomy" id="43982"/>
    <lineage>
        <taxon>Eukaryota</taxon>
        <taxon>Fungi</taxon>
        <taxon>Dikarya</taxon>
        <taxon>Ascomycota</taxon>
        <taxon>Saccharomycotina</taxon>
        <taxon>Pichiomycetes</taxon>
        <taxon>Pichiales</taxon>
        <taxon>Pichiaceae</taxon>
        <taxon>Ambrosiozyma</taxon>
    </lineage>
</organism>